<keyword evidence="3" id="KW-1185">Reference proteome</keyword>
<reference evidence="2 3" key="1">
    <citation type="submission" date="2016-07" db="EMBL/GenBank/DDBJ databases">
        <title>Pervasive Adenine N6-methylation of Active Genes in Fungi.</title>
        <authorList>
            <consortium name="DOE Joint Genome Institute"/>
            <person name="Mondo S.J."/>
            <person name="Dannebaum R.O."/>
            <person name="Kuo R.C."/>
            <person name="Labutti K."/>
            <person name="Haridas S."/>
            <person name="Kuo A."/>
            <person name="Salamov A."/>
            <person name="Ahrendt S.R."/>
            <person name="Lipzen A."/>
            <person name="Sullivan W."/>
            <person name="Andreopoulos W.B."/>
            <person name="Clum A."/>
            <person name="Lindquist E."/>
            <person name="Daum C."/>
            <person name="Ramamoorthy G.K."/>
            <person name="Gryganskyi A."/>
            <person name="Culley D."/>
            <person name="Magnuson J.K."/>
            <person name="James T.Y."/>
            <person name="O'Malley M.A."/>
            <person name="Stajich J.E."/>
            <person name="Spatafora J.W."/>
            <person name="Visel A."/>
            <person name="Grigoriev I.V."/>
        </authorList>
    </citation>
    <scope>NUCLEOTIDE SEQUENCE [LARGE SCALE GENOMIC DNA]</scope>
    <source>
        <strain evidence="2 3">62-1032</strain>
    </source>
</reference>
<evidence type="ECO:0000313" key="3">
    <source>
        <dbReference type="Proteomes" id="UP000193467"/>
    </source>
</evidence>
<dbReference type="SUPFAM" id="SSF52833">
    <property type="entry name" value="Thioredoxin-like"/>
    <property type="match status" value="1"/>
</dbReference>
<accession>A0A1Y2F1R3</accession>
<dbReference type="OrthoDB" id="2121326at2759"/>
<evidence type="ECO:0000313" key="2">
    <source>
        <dbReference type="EMBL" id="ORY77647.1"/>
    </source>
</evidence>
<comment type="caution">
    <text evidence="2">The sequence shown here is derived from an EMBL/GenBank/DDBJ whole genome shotgun (WGS) entry which is preliminary data.</text>
</comment>
<evidence type="ECO:0000259" key="1">
    <source>
        <dbReference type="Pfam" id="PF00085"/>
    </source>
</evidence>
<dbReference type="EMBL" id="MCGR01000031">
    <property type="protein sequence ID" value="ORY77647.1"/>
    <property type="molecule type" value="Genomic_DNA"/>
</dbReference>
<proteinExistence type="predicted"/>
<dbReference type="InterPro" id="IPR050620">
    <property type="entry name" value="Thioredoxin_H-type-like"/>
</dbReference>
<dbReference type="Proteomes" id="UP000193467">
    <property type="component" value="Unassembled WGS sequence"/>
</dbReference>
<organism evidence="2 3">
    <name type="scientific">Leucosporidium creatinivorum</name>
    <dbReference type="NCBI Taxonomy" id="106004"/>
    <lineage>
        <taxon>Eukaryota</taxon>
        <taxon>Fungi</taxon>
        <taxon>Dikarya</taxon>
        <taxon>Basidiomycota</taxon>
        <taxon>Pucciniomycotina</taxon>
        <taxon>Microbotryomycetes</taxon>
        <taxon>Leucosporidiales</taxon>
        <taxon>Leucosporidium</taxon>
    </lineage>
</organism>
<name>A0A1Y2F1R3_9BASI</name>
<dbReference type="STRING" id="106004.A0A1Y2F1R3"/>
<dbReference type="PANTHER" id="PTHR10438:SF468">
    <property type="entry name" value="THIOREDOXIN-1-RELATED"/>
    <property type="match status" value="1"/>
</dbReference>
<protein>
    <submittedName>
        <fullName evidence="2">Thioredoxin-like protein</fullName>
    </submittedName>
</protein>
<sequence>MPVTIIKTENQYKDVIASKGRAVIQYTAPWDEPSKAIKPKFDEFAQKYGAEDAKFYRADISDQQDVAMTSGVKNPIFRFYQDGKQVEEHHFDRYEALERALGKFFGKH</sequence>
<gene>
    <name evidence="2" type="ORF">BCR35DRAFT_314330</name>
</gene>
<dbReference type="AlphaFoldDB" id="A0A1Y2F1R3"/>
<dbReference type="CDD" id="cd02947">
    <property type="entry name" value="TRX_family"/>
    <property type="match status" value="1"/>
</dbReference>
<dbReference type="Pfam" id="PF00085">
    <property type="entry name" value="Thioredoxin"/>
    <property type="match status" value="1"/>
</dbReference>
<feature type="domain" description="Thioredoxin" evidence="1">
    <location>
        <begin position="5"/>
        <end position="93"/>
    </location>
</feature>
<dbReference type="InterPro" id="IPR036249">
    <property type="entry name" value="Thioredoxin-like_sf"/>
</dbReference>
<dbReference type="PANTHER" id="PTHR10438">
    <property type="entry name" value="THIOREDOXIN"/>
    <property type="match status" value="1"/>
</dbReference>
<dbReference type="InterPro" id="IPR013766">
    <property type="entry name" value="Thioredoxin_domain"/>
</dbReference>
<dbReference type="Gene3D" id="3.40.30.10">
    <property type="entry name" value="Glutaredoxin"/>
    <property type="match status" value="1"/>
</dbReference>
<dbReference type="InParanoid" id="A0A1Y2F1R3"/>